<accession>A0A6P0GBW6</accession>
<organism evidence="3 6">
    <name type="scientific">Xanthomonas perforans</name>
    <dbReference type="NCBI Taxonomy" id="442694"/>
    <lineage>
        <taxon>Bacteria</taxon>
        <taxon>Pseudomonadati</taxon>
        <taxon>Pseudomonadota</taxon>
        <taxon>Gammaproteobacteria</taxon>
        <taxon>Lysobacterales</taxon>
        <taxon>Lysobacteraceae</taxon>
        <taxon>Xanthomonas</taxon>
    </lineage>
</organism>
<dbReference type="InterPro" id="IPR000594">
    <property type="entry name" value="ThiF_NAD_FAD-bd"/>
</dbReference>
<proteinExistence type="predicted"/>
<dbReference type="InterPro" id="IPR035985">
    <property type="entry name" value="Ubiquitin-activating_enz"/>
</dbReference>
<feature type="domain" description="THIF-type NAD/FAD binding fold" evidence="1">
    <location>
        <begin position="312"/>
        <end position="495"/>
    </location>
</feature>
<dbReference type="Gene3D" id="3.40.50.720">
    <property type="entry name" value="NAD(P)-binding Rossmann-like Domain"/>
    <property type="match status" value="1"/>
</dbReference>
<evidence type="ECO:0000313" key="4">
    <source>
        <dbReference type="EMBL" id="RXD52191.1"/>
    </source>
</evidence>
<sequence>MSASQVNEVIDAFKLRGFAFAGKASSGRFLLHGHLTSPSNQDIPCELQLDPELFALPRIILLELPKELSGSTVPHLNGQGELCYIATGTVVLDIFNPVSQSLACLDRAQQVLTQIMRGEMVHDLAEEFFAYWGGDGWCISDIQGNRFGKMNCTVEERKDGKDVWTVTDEPDRMIKKLTVMGFRTLTSQASCVRIKTNVQPRPLEGSWPPKFVRDVLDWQSTLDAGCRRKIHRSIYAAEASKANRLLVIIESPLMAYAFGVFFDRAERAAPKRLSDRRDPTYQLRIKPLSLLRIDDRYLAERNTPKRRTFAGKKIALVGCGTIGGYMADMFVKAGAGTSGGELTLIDPDLFLPQNVGRHRLGFPSLLGNKATALAAELQRLAPGALLAAVPRDVRTEHLEHLDLLIDATGEEALGHWLSARYRDSTDILTVWIEGPGTAVRALLAKQGTSPCYRCVWHHTREGAFPSVKGELPTTLAGQGCEGLYVPFPATVSVQAASLGTELAIDWVNGVFSPSFRTRVTDQAFELATADCDLPAHERCSVCHS</sequence>
<dbReference type="RefSeq" id="WP_046932827.1">
    <property type="nucleotide sequence ID" value="NZ_CP116309.1"/>
</dbReference>
<dbReference type="EMBL" id="PUUL01000090">
    <property type="protein sequence ID" value="RXD52191.1"/>
    <property type="molecule type" value="Genomic_DNA"/>
</dbReference>
<feature type="domain" description="Prokaryotic E2 family B" evidence="2">
    <location>
        <begin position="41"/>
        <end position="132"/>
    </location>
</feature>
<dbReference type="Proteomes" id="UP000289372">
    <property type="component" value="Unassembled WGS sequence"/>
</dbReference>
<dbReference type="AlphaFoldDB" id="A0A6P0GBW6"/>
<dbReference type="SUPFAM" id="SSF69572">
    <property type="entry name" value="Activating enzymes of the ubiquitin-like proteins"/>
    <property type="match status" value="1"/>
</dbReference>
<protein>
    <submittedName>
        <fullName evidence="3">Thiamine biosynthesis protein ThiF</fullName>
    </submittedName>
</protein>
<name>A0A6P0GBW6_XANPE</name>
<evidence type="ECO:0000259" key="2">
    <source>
        <dbReference type="Pfam" id="PF14461"/>
    </source>
</evidence>
<dbReference type="InterPro" id="IPR032701">
    <property type="entry name" value="Prok-E2_B_dom"/>
</dbReference>
<reference evidence="3 6" key="2">
    <citation type="submission" date="2019-11" db="EMBL/GenBank/DDBJ databases">
        <title>Genome-resolved metagenomics to study the prevalence of co-infection and intraspecific heterogeneity among plant pathogen metapopulations.</title>
        <authorList>
            <person name="Newberry E."/>
            <person name="Bhandari R."/>
            <person name="Kemble J."/>
            <person name="Sikora E."/>
            <person name="Potnis N."/>
        </authorList>
    </citation>
    <scope>NUCLEOTIDE SEQUENCE [LARGE SCALE GENOMIC DNA]</scope>
    <source>
        <strain evidence="3">Xp_Tom_Tuscaloosa_18b</strain>
    </source>
</reference>
<comment type="caution">
    <text evidence="3">The sequence shown here is derived from an EMBL/GenBank/DDBJ whole genome shotgun (WGS) entry which is preliminary data.</text>
</comment>
<evidence type="ECO:0000313" key="5">
    <source>
        <dbReference type="Proteomes" id="UP000289372"/>
    </source>
</evidence>
<dbReference type="EMBL" id="JAAGYU010000074">
    <property type="protein sequence ID" value="NEL77675.1"/>
    <property type="molecule type" value="Genomic_DNA"/>
</dbReference>
<evidence type="ECO:0000259" key="1">
    <source>
        <dbReference type="Pfam" id="PF00899"/>
    </source>
</evidence>
<evidence type="ECO:0000313" key="6">
    <source>
        <dbReference type="Proteomes" id="UP000471082"/>
    </source>
</evidence>
<dbReference type="Pfam" id="PF00899">
    <property type="entry name" value="ThiF"/>
    <property type="match status" value="1"/>
</dbReference>
<dbReference type="Proteomes" id="UP000471082">
    <property type="component" value="Unassembled WGS sequence"/>
</dbReference>
<gene>
    <name evidence="4" type="ORF">DB769_15435</name>
    <name evidence="3" type="ORF">G3W61_15675</name>
</gene>
<dbReference type="Pfam" id="PF14461">
    <property type="entry name" value="Prok-E2_B"/>
    <property type="match status" value="1"/>
</dbReference>
<reference evidence="4 5" key="1">
    <citation type="submission" date="2018-02" db="EMBL/GenBank/DDBJ databases">
        <title>Characterization of Xanthomonas diversity in transplant houses and field plants.</title>
        <authorList>
            <person name="Abrahamian P."/>
            <person name="Timilsina S."/>
            <person name="Minsavage G.V."/>
            <person name="Goss E.M."/>
            <person name="Jones J.B."/>
            <person name="Vallad G.E."/>
        </authorList>
    </citation>
    <scope>NUCLEOTIDE SEQUENCE [LARGE SCALE GENOMIC DNA]</scope>
    <source>
        <strain evidence="4 5">GEV2132</strain>
    </source>
</reference>
<dbReference type="GO" id="GO:0008641">
    <property type="term" value="F:ubiquitin-like modifier activating enzyme activity"/>
    <property type="evidence" value="ECO:0007669"/>
    <property type="project" value="InterPro"/>
</dbReference>
<dbReference type="CDD" id="cd01483">
    <property type="entry name" value="E1_enzyme_family"/>
    <property type="match status" value="1"/>
</dbReference>
<evidence type="ECO:0000313" key="3">
    <source>
        <dbReference type="EMBL" id="NEL77675.1"/>
    </source>
</evidence>